<protein>
    <recommendedName>
        <fullName evidence="5">Invasion associated locus B family protein</fullName>
    </recommendedName>
</protein>
<comment type="caution">
    <text evidence="3">The sequence shown here is derived from an EMBL/GenBank/DDBJ whole genome shotgun (WGS) entry which is preliminary data.</text>
</comment>
<keyword evidence="2" id="KW-0732">Signal</keyword>
<feature type="signal peptide" evidence="2">
    <location>
        <begin position="1"/>
        <end position="27"/>
    </location>
</feature>
<evidence type="ECO:0008006" key="5">
    <source>
        <dbReference type="Google" id="ProtNLM"/>
    </source>
</evidence>
<keyword evidence="4" id="KW-1185">Reference proteome</keyword>
<evidence type="ECO:0000313" key="4">
    <source>
        <dbReference type="Proteomes" id="UP001244552"/>
    </source>
</evidence>
<feature type="compositionally biased region" description="Basic and acidic residues" evidence="1">
    <location>
        <begin position="199"/>
        <end position="218"/>
    </location>
</feature>
<dbReference type="RefSeq" id="WP_209981676.1">
    <property type="nucleotide sequence ID" value="NZ_JAGINO010000006.1"/>
</dbReference>
<name>A0ABU0MIH5_9PROT</name>
<accession>A0ABU0MIH5</accession>
<proteinExistence type="predicted"/>
<dbReference type="Proteomes" id="UP001244552">
    <property type="component" value="Unassembled WGS sequence"/>
</dbReference>
<gene>
    <name evidence="3" type="ORF">QO018_002111</name>
</gene>
<dbReference type="EMBL" id="JAUSVU010000006">
    <property type="protein sequence ID" value="MDQ0533260.1"/>
    <property type="molecule type" value="Genomic_DNA"/>
</dbReference>
<reference evidence="3 4" key="1">
    <citation type="submission" date="2023-07" db="EMBL/GenBank/DDBJ databases">
        <title>Genomic Encyclopedia of Type Strains, Phase IV (KMG-IV): sequencing the most valuable type-strain genomes for metagenomic binning, comparative biology and taxonomic classification.</title>
        <authorList>
            <person name="Goeker M."/>
        </authorList>
    </citation>
    <scope>NUCLEOTIDE SEQUENCE [LARGE SCALE GENOMIC DNA]</scope>
    <source>
        <strain evidence="3 4">DSM 19922</strain>
    </source>
</reference>
<feature type="region of interest" description="Disordered" evidence="1">
    <location>
        <begin position="191"/>
        <end position="218"/>
    </location>
</feature>
<evidence type="ECO:0000256" key="1">
    <source>
        <dbReference type="SAM" id="MobiDB-lite"/>
    </source>
</evidence>
<sequence length="218" mass="24039">MDGLRHVLSFTALSGALLFLASGPATAGAPARQPLPAPPGGRPFLEYDESFKAWKLYCQIWPATRQVECELSTRGVNDRTARLVWLRSTERWRQGLRFRVAADSLDLDKLVRIWAARAVFKPDAPCRPYRLETNTCAVEDPDINRRMVETIAPAPEVSIVGQSPAGEKTEVRYALAGFREAVERSDALRAMAGRPWATSRDDAGRDDAGRDDAGRGGD</sequence>
<evidence type="ECO:0000256" key="2">
    <source>
        <dbReference type="SAM" id="SignalP"/>
    </source>
</evidence>
<organism evidence="3 4">
    <name type="scientific">Azospirillum picis</name>
    <dbReference type="NCBI Taxonomy" id="488438"/>
    <lineage>
        <taxon>Bacteria</taxon>
        <taxon>Pseudomonadati</taxon>
        <taxon>Pseudomonadota</taxon>
        <taxon>Alphaproteobacteria</taxon>
        <taxon>Rhodospirillales</taxon>
        <taxon>Azospirillaceae</taxon>
        <taxon>Azospirillum</taxon>
    </lineage>
</organism>
<evidence type="ECO:0000313" key="3">
    <source>
        <dbReference type="EMBL" id="MDQ0533260.1"/>
    </source>
</evidence>
<feature type="chain" id="PRO_5046784846" description="Invasion associated locus B family protein" evidence="2">
    <location>
        <begin position="28"/>
        <end position="218"/>
    </location>
</feature>